<comment type="caution">
    <text evidence="2">The sequence shown here is derived from an EMBL/GenBank/DDBJ whole genome shotgun (WGS) entry which is preliminary data.</text>
</comment>
<keyword evidence="3" id="KW-1185">Reference proteome</keyword>
<evidence type="ECO:0000313" key="3">
    <source>
        <dbReference type="Proteomes" id="UP001621714"/>
    </source>
</evidence>
<gene>
    <name evidence="2" type="ORF">V6U78_00540</name>
</gene>
<dbReference type="EMBL" id="JBANFI010000001">
    <property type="protein sequence ID" value="MFK7159523.1"/>
    <property type="molecule type" value="Genomic_DNA"/>
</dbReference>
<accession>A0ABW8PTA5</accession>
<dbReference type="RefSeq" id="WP_405335993.1">
    <property type="nucleotide sequence ID" value="NZ_JBANFI010000001.1"/>
</dbReference>
<proteinExistence type="predicted"/>
<sequence>MPIFFYAQFLFLRHPWIFRLALLVFLVSWIAPSVQAHDVRFHTQPPASNALFAPVDQLSRSTPFFRDTSTPDLTCHTPACRWLTEDLANPFLPTRPIWIDQIGCHRSREAREQAPVEGCYQYLTPIHWEGDPRFAGLGQETRNIAILSVGIMLVIFALPEDISNWERSEMKPGMLGDKWIENNQAGPVWDEDDWVINYIGHPYFGAVYYMVARNQGLNQLESFGYSFLMSALWWEMGIEALAEIPSKQDLIITPLIGSVIGEAFYIWEQRILANNKEVAGSPALGQAVLFLLNPAGRLSEGMNRYFDSHRWIQEANSYWVIQSTPLGMTQEQGPHFADESWMGLQIELLF</sequence>
<name>A0ABW8PTA5_9GAMM</name>
<reference evidence="2 3" key="1">
    <citation type="submission" date="2024-02" db="EMBL/GenBank/DDBJ databases">
        <title>Marinospirillum sp. MEB 164 isolated from Lonar lake sediment.</title>
        <authorList>
            <person name="Joshi A."/>
            <person name="Thite S."/>
        </authorList>
    </citation>
    <scope>NUCLEOTIDE SEQUENCE [LARGE SCALE GENOMIC DNA]</scope>
    <source>
        <strain evidence="2 3">MEB164</strain>
    </source>
</reference>
<dbReference type="Pfam" id="PF13084">
    <property type="entry name" value="DUF3943"/>
    <property type="match status" value="1"/>
</dbReference>
<evidence type="ECO:0000313" key="2">
    <source>
        <dbReference type="EMBL" id="MFK7159523.1"/>
    </source>
</evidence>
<organism evidence="2 3">
    <name type="scientific">Marinospirillum alkalitolerans</name>
    <dbReference type="NCBI Taxonomy" id="3123374"/>
    <lineage>
        <taxon>Bacteria</taxon>
        <taxon>Pseudomonadati</taxon>
        <taxon>Pseudomonadota</taxon>
        <taxon>Gammaproteobacteria</taxon>
        <taxon>Oceanospirillales</taxon>
        <taxon>Oceanospirillaceae</taxon>
        <taxon>Marinospirillum</taxon>
    </lineage>
</organism>
<dbReference type="Proteomes" id="UP001621714">
    <property type="component" value="Unassembled WGS sequence"/>
</dbReference>
<feature type="domain" description="DUF3943" evidence="1">
    <location>
        <begin position="186"/>
        <end position="294"/>
    </location>
</feature>
<dbReference type="InterPro" id="IPR025079">
    <property type="entry name" value="DUF3943"/>
</dbReference>
<protein>
    <submittedName>
        <fullName evidence="2">DUF3943 domain-containing protein</fullName>
    </submittedName>
</protein>
<evidence type="ECO:0000259" key="1">
    <source>
        <dbReference type="Pfam" id="PF13084"/>
    </source>
</evidence>